<dbReference type="Pfam" id="PF01544">
    <property type="entry name" value="CorA"/>
    <property type="match status" value="1"/>
</dbReference>
<keyword evidence="3" id="KW-0813">Transport</keyword>
<evidence type="ECO:0000256" key="4">
    <source>
        <dbReference type="ARBA" id="ARBA00022475"/>
    </source>
</evidence>
<dbReference type="PANTHER" id="PTHR46494:SF1">
    <property type="entry name" value="CORA FAMILY METAL ION TRANSPORTER (EUROFUNG)"/>
    <property type="match status" value="1"/>
</dbReference>
<keyword evidence="5 8" id="KW-0812">Transmembrane</keyword>
<dbReference type="RefSeq" id="WP_344824641.1">
    <property type="nucleotide sequence ID" value="NZ_BAAAUV010000004.1"/>
</dbReference>
<dbReference type="Proteomes" id="UP001501237">
    <property type="component" value="Unassembled WGS sequence"/>
</dbReference>
<feature type="transmembrane region" description="Helical" evidence="8">
    <location>
        <begin position="268"/>
        <end position="287"/>
    </location>
</feature>
<keyword evidence="6 8" id="KW-1133">Transmembrane helix</keyword>
<keyword evidence="4" id="KW-1003">Cell membrane</keyword>
<evidence type="ECO:0000256" key="5">
    <source>
        <dbReference type="ARBA" id="ARBA00022692"/>
    </source>
</evidence>
<evidence type="ECO:0000313" key="9">
    <source>
        <dbReference type="EMBL" id="GAA3203828.1"/>
    </source>
</evidence>
<dbReference type="EMBL" id="BAAAUV010000004">
    <property type="protein sequence ID" value="GAA3203828.1"/>
    <property type="molecule type" value="Genomic_DNA"/>
</dbReference>
<comment type="caution">
    <text evidence="9">The sequence shown here is derived from an EMBL/GenBank/DDBJ whole genome shotgun (WGS) entry which is preliminary data.</text>
</comment>
<evidence type="ECO:0000256" key="6">
    <source>
        <dbReference type="ARBA" id="ARBA00022989"/>
    </source>
</evidence>
<accession>A0ABP6Q5B4</accession>
<sequence>MADVIIDCAIYRNGFREDVDGGISEALTTARSDGDAFLWIGLHEPSAEEFDEVKKELRLHPLAIEDAANGHQRPKLEHYGDTVFVVLKTVTYTRPTAIELGEIMLFVGKDFVITVRHGKANPLREVRRRLEADHALLASGTGAVLYSVCDDIVDSYDRIAHDIEADIIDLERRIFTRGRDDVTEDIYTLKREILEFRTAEDPLIPVVQEIVKGRVALCAKTEDRFRNVLDHLLRADQQIDAHNELVTNVLTAHLALLGKQQNEDVRKISAWAAILAIPTAIAGIYGMNFSHMPELRWTYGYPLILTFMGTGCFLLYRKLKKSGWL</sequence>
<dbReference type="InterPro" id="IPR002523">
    <property type="entry name" value="MgTranspt_CorA/ZnTranspt_ZntB"/>
</dbReference>
<protein>
    <submittedName>
        <fullName evidence="9">Magnesium/cobalt transporter CorA</fullName>
    </submittedName>
</protein>
<dbReference type="SUPFAM" id="SSF143865">
    <property type="entry name" value="CorA soluble domain-like"/>
    <property type="match status" value="1"/>
</dbReference>
<comment type="subcellular location">
    <subcellularLocation>
        <location evidence="1">Cell membrane</location>
        <topology evidence="1">Multi-pass membrane protein</topology>
    </subcellularLocation>
</comment>
<gene>
    <name evidence="9" type="primary">corA_2</name>
    <name evidence="9" type="ORF">GCM10010468_18110</name>
</gene>
<evidence type="ECO:0000256" key="2">
    <source>
        <dbReference type="ARBA" id="ARBA00009765"/>
    </source>
</evidence>
<evidence type="ECO:0000256" key="3">
    <source>
        <dbReference type="ARBA" id="ARBA00022448"/>
    </source>
</evidence>
<dbReference type="SUPFAM" id="SSF144083">
    <property type="entry name" value="Magnesium transport protein CorA, transmembrane region"/>
    <property type="match status" value="1"/>
</dbReference>
<comment type="similarity">
    <text evidence="2">Belongs to the CorA metal ion transporter (MIT) (TC 1.A.35) family.</text>
</comment>
<dbReference type="InterPro" id="IPR045861">
    <property type="entry name" value="CorA_cytoplasmic_dom"/>
</dbReference>
<evidence type="ECO:0000256" key="7">
    <source>
        <dbReference type="ARBA" id="ARBA00023136"/>
    </source>
</evidence>
<dbReference type="Gene3D" id="3.30.460.20">
    <property type="entry name" value="CorA soluble domain-like"/>
    <property type="match status" value="1"/>
</dbReference>
<evidence type="ECO:0000256" key="1">
    <source>
        <dbReference type="ARBA" id="ARBA00004651"/>
    </source>
</evidence>
<reference evidence="10" key="1">
    <citation type="journal article" date="2019" name="Int. J. Syst. Evol. Microbiol.">
        <title>The Global Catalogue of Microorganisms (GCM) 10K type strain sequencing project: providing services to taxonomists for standard genome sequencing and annotation.</title>
        <authorList>
            <consortium name="The Broad Institute Genomics Platform"/>
            <consortium name="The Broad Institute Genome Sequencing Center for Infectious Disease"/>
            <person name="Wu L."/>
            <person name="Ma J."/>
        </authorList>
    </citation>
    <scope>NUCLEOTIDE SEQUENCE [LARGE SCALE GENOMIC DNA]</scope>
    <source>
        <strain evidence="10">JCM 9377</strain>
    </source>
</reference>
<keyword evidence="10" id="KW-1185">Reference proteome</keyword>
<name>A0ABP6Q5B4_9ACTN</name>
<dbReference type="Gene3D" id="1.20.58.340">
    <property type="entry name" value="Magnesium transport protein CorA, transmembrane region"/>
    <property type="match status" value="2"/>
</dbReference>
<organism evidence="9 10">
    <name type="scientific">Actinocorallia longicatena</name>
    <dbReference type="NCBI Taxonomy" id="111803"/>
    <lineage>
        <taxon>Bacteria</taxon>
        <taxon>Bacillati</taxon>
        <taxon>Actinomycetota</taxon>
        <taxon>Actinomycetes</taxon>
        <taxon>Streptosporangiales</taxon>
        <taxon>Thermomonosporaceae</taxon>
        <taxon>Actinocorallia</taxon>
    </lineage>
</organism>
<evidence type="ECO:0000313" key="10">
    <source>
        <dbReference type="Proteomes" id="UP001501237"/>
    </source>
</evidence>
<keyword evidence="7 8" id="KW-0472">Membrane</keyword>
<proteinExistence type="inferred from homology"/>
<feature type="transmembrane region" description="Helical" evidence="8">
    <location>
        <begin position="299"/>
        <end position="316"/>
    </location>
</feature>
<evidence type="ECO:0000256" key="8">
    <source>
        <dbReference type="SAM" id="Phobius"/>
    </source>
</evidence>
<dbReference type="CDD" id="cd12830">
    <property type="entry name" value="MtCorA-like"/>
    <property type="match status" value="1"/>
</dbReference>
<dbReference type="InterPro" id="IPR045863">
    <property type="entry name" value="CorA_TM1_TM2"/>
</dbReference>
<dbReference type="PANTHER" id="PTHR46494">
    <property type="entry name" value="CORA FAMILY METAL ION TRANSPORTER (EUROFUNG)"/>
    <property type="match status" value="1"/>
</dbReference>